<name>A0AAE3U2W8_9HYPH</name>
<dbReference type="EMBL" id="JALDYZ010000002">
    <property type="protein sequence ID" value="MDI7921748.1"/>
    <property type="molecule type" value="Genomic_DNA"/>
</dbReference>
<comment type="caution">
    <text evidence="2">The sequence shown here is derived from an EMBL/GenBank/DDBJ whole genome shotgun (WGS) entry which is preliminary data.</text>
</comment>
<feature type="region of interest" description="Disordered" evidence="1">
    <location>
        <begin position="148"/>
        <end position="169"/>
    </location>
</feature>
<dbReference type="AlphaFoldDB" id="A0AAE3U2W8"/>
<gene>
    <name evidence="2" type="ORF">MRS75_06565</name>
</gene>
<organism evidence="2 3">
    <name type="scientific">Ferirhizobium litorale</name>
    <dbReference type="NCBI Taxonomy" id="2927786"/>
    <lineage>
        <taxon>Bacteria</taxon>
        <taxon>Pseudomonadati</taxon>
        <taxon>Pseudomonadota</taxon>
        <taxon>Alphaproteobacteria</taxon>
        <taxon>Hyphomicrobiales</taxon>
        <taxon>Rhizobiaceae</taxon>
        <taxon>Ferirhizobium</taxon>
    </lineage>
</organism>
<protein>
    <submittedName>
        <fullName evidence="2">Uncharacterized protein</fullName>
    </submittedName>
</protein>
<dbReference type="Proteomes" id="UP001161580">
    <property type="component" value="Unassembled WGS sequence"/>
</dbReference>
<evidence type="ECO:0000313" key="3">
    <source>
        <dbReference type="Proteomes" id="UP001161580"/>
    </source>
</evidence>
<keyword evidence="3" id="KW-1185">Reference proteome</keyword>
<evidence type="ECO:0000256" key="1">
    <source>
        <dbReference type="SAM" id="MobiDB-lite"/>
    </source>
</evidence>
<dbReference type="RefSeq" id="WP_311794285.1">
    <property type="nucleotide sequence ID" value="NZ_JALDYZ010000002.1"/>
</dbReference>
<proteinExistence type="predicted"/>
<evidence type="ECO:0000313" key="2">
    <source>
        <dbReference type="EMBL" id="MDI7921748.1"/>
    </source>
</evidence>
<accession>A0AAE3U2W8</accession>
<sequence>MTYRKIDTRIWNDAKFRTLNEDGKLAFFLLLTHPGMTSLGALPVHPAGLAHTLKWLPERFMEALAEPIAKGMVEVDEDEGMLCLPNFIRYNPPENPNVVKAWASSADMLPECAMKTRTLSRAYASLKGRSKSFEEAFVQRFGKQFGKPALNPMPNQEQEQEPSSALEERGGTYTHACAHEGETGEVPFDPPDNLDEAMAWVKRKGVPPENEARACSLLMNWGLTGSLLDELRGAA</sequence>
<reference evidence="2" key="1">
    <citation type="submission" date="2022-03" db="EMBL/GenBank/DDBJ databases">
        <title>Fererhizobium litorale gen. nov., sp. nov., isolated from sandy sediments of the Sea of Japan seashore.</title>
        <authorList>
            <person name="Romanenko L."/>
            <person name="Kurilenko V."/>
            <person name="Otstavnykh N."/>
            <person name="Svetashev V."/>
            <person name="Tekutyeva L."/>
            <person name="Isaeva M."/>
            <person name="Mikhailov V."/>
        </authorList>
    </citation>
    <scope>NUCLEOTIDE SEQUENCE</scope>
    <source>
        <strain evidence="2">KMM 9576</strain>
    </source>
</reference>
<feature type="compositionally biased region" description="Polar residues" evidence="1">
    <location>
        <begin position="153"/>
        <end position="163"/>
    </location>
</feature>